<dbReference type="CDD" id="cd01992">
    <property type="entry name" value="TilS_N"/>
    <property type="match status" value="1"/>
</dbReference>
<dbReference type="Gene3D" id="3.40.50.620">
    <property type="entry name" value="HUPs"/>
    <property type="match status" value="1"/>
</dbReference>
<dbReference type="GO" id="GO:0006400">
    <property type="term" value="P:tRNA modification"/>
    <property type="evidence" value="ECO:0007669"/>
    <property type="project" value="UniProtKB-UniRule"/>
</dbReference>
<dbReference type="InterPro" id="IPR012796">
    <property type="entry name" value="Lysidine-tRNA-synth_C"/>
</dbReference>
<organism evidence="10 11">
    <name type="scientific">Terribacillus saccharophilus</name>
    <dbReference type="NCBI Taxonomy" id="361277"/>
    <lineage>
        <taxon>Bacteria</taxon>
        <taxon>Bacillati</taxon>
        <taxon>Bacillota</taxon>
        <taxon>Bacilli</taxon>
        <taxon>Bacillales</taxon>
        <taxon>Bacillaceae</taxon>
        <taxon>Terribacillus</taxon>
    </lineage>
</organism>
<feature type="binding site" evidence="8">
    <location>
        <begin position="26"/>
        <end position="31"/>
    </location>
    <ligand>
        <name>ATP</name>
        <dbReference type="ChEBI" id="CHEBI:30616"/>
    </ligand>
</feature>
<keyword evidence="6 8" id="KW-0067">ATP-binding</keyword>
<protein>
    <recommendedName>
        <fullName evidence="8">tRNA(Ile)-lysidine synthase</fullName>
        <ecNumber evidence="8">6.3.4.19</ecNumber>
    </recommendedName>
    <alternativeName>
        <fullName evidence="8">tRNA(Ile)-2-lysyl-cytidine synthase</fullName>
    </alternativeName>
    <alternativeName>
        <fullName evidence="8">tRNA(Ile)-lysidine synthetase</fullName>
    </alternativeName>
</protein>
<name>A0A075LM00_9BACI</name>
<evidence type="ECO:0000256" key="3">
    <source>
        <dbReference type="ARBA" id="ARBA00022598"/>
    </source>
</evidence>
<keyword evidence="4 8" id="KW-0819">tRNA processing</keyword>
<dbReference type="InterPro" id="IPR014729">
    <property type="entry name" value="Rossmann-like_a/b/a_fold"/>
</dbReference>
<accession>A0A075LM00</accession>
<dbReference type="NCBIfam" id="TIGR02433">
    <property type="entry name" value="lysidine_TilS_C"/>
    <property type="match status" value="1"/>
</dbReference>
<reference evidence="10 11" key="1">
    <citation type="submission" date="2014-07" db="EMBL/GenBank/DDBJ databases">
        <title>Complete genome sequence of a moderately halophilic bacterium Terribacillus aidingensis MP602, isolated from Cryptomeria fortunei in Tianmu mountain in China.</title>
        <authorList>
            <person name="Wang Y."/>
            <person name="Lu P."/>
            <person name="Zhang L."/>
        </authorList>
    </citation>
    <scope>NUCLEOTIDE SEQUENCE [LARGE SCALE GENOMIC DNA]</scope>
    <source>
        <strain evidence="10 11">MP602</strain>
    </source>
</reference>
<evidence type="ECO:0000313" key="10">
    <source>
        <dbReference type="EMBL" id="AIF67161.1"/>
    </source>
</evidence>
<dbReference type="Pfam" id="PF11734">
    <property type="entry name" value="TilS_C"/>
    <property type="match status" value="1"/>
</dbReference>
<evidence type="ECO:0000256" key="7">
    <source>
        <dbReference type="ARBA" id="ARBA00048539"/>
    </source>
</evidence>
<evidence type="ECO:0000256" key="4">
    <source>
        <dbReference type="ARBA" id="ARBA00022694"/>
    </source>
</evidence>
<dbReference type="InterPro" id="IPR012094">
    <property type="entry name" value="tRNA_Ile_lys_synt"/>
</dbReference>
<dbReference type="SUPFAM" id="SSF82829">
    <property type="entry name" value="MesJ substrate recognition domain-like"/>
    <property type="match status" value="1"/>
</dbReference>
<evidence type="ECO:0000256" key="5">
    <source>
        <dbReference type="ARBA" id="ARBA00022741"/>
    </source>
</evidence>
<dbReference type="PANTHER" id="PTHR43033:SF1">
    <property type="entry name" value="TRNA(ILE)-LYSIDINE SYNTHASE-RELATED"/>
    <property type="match status" value="1"/>
</dbReference>
<dbReference type="GeneID" id="34220236"/>
<dbReference type="SMART" id="SM00977">
    <property type="entry name" value="TilS_C"/>
    <property type="match status" value="1"/>
</dbReference>
<dbReference type="Proteomes" id="UP000027980">
    <property type="component" value="Chromosome"/>
</dbReference>
<dbReference type="InterPro" id="IPR012795">
    <property type="entry name" value="tRNA_Ile_lys_synt_N"/>
</dbReference>
<dbReference type="OrthoDB" id="9807403at2"/>
<dbReference type="AlphaFoldDB" id="A0A075LM00"/>
<evidence type="ECO:0000256" key="8">
    <source>
        <dbReference type="HAMAP-Rule" id="MF_01161"/>
    </source>
</evidence>
<dbReference type="SUPFAM" id="SSF52402">
    <property type="entry name" value="Adenine nucleotide alpha hydrolases-like"/>
    <property type="match status" value="1"/>
</dbReference>
<dbReference type="Pfam" id="PF01171">
    <property type="entry name" value="ATP_bind_3"/>
    <property type="match status" value="1"/>
</dbReference>
<gene>
    <name evidence="8" type="primary">tilS</name>
    <name evidence="10" type="ORF">GZ22_11235</name>
</gene>
<keyword evidence="3 8" id="KW-0436">Ligase</keyword>
<proteinExistence type="inferred from homology"/>
<dbReference type="EMBL" id="CP008876">
    <property type="protein sequence ID" value="AIF67161.1"/>
    <property type="molecule type" value="Genomic_DNA"/>
</dbReference>
<comment type="catalytic activity">
    <reaction evidence="7 8">
        <text>cytidine(34) in tRNA(Ile2) + L-lysine + ATP = lysidine(34) in tRNA(Ile2) + AMP + diphosphate + H(+)</text>
        <dbReference type="Rhea" id="RHEA:43744"/>
        <dbReference type="Rhea" id="RHEA-COMP:10625"/>
        <dbReference type="Rhea" id="RHEA-COMP:10670"/>
        <dbReference type="ChEBI" id="CHEBI:15378"/>
        <dbReference type="ChEBI" id="CHEBI:30616"/>
        <dbReference type="ChEBI" id="CHEBI:32551"/>
        <dbReference type="ChEBI" id="CHEBI:33019"/>
        <dbReference type="ChEBI" id="CHEBI:82748"/>
        <dbReference type="ChEBI" id="CHEBI:83665"/>
        <dbReference type="ChEBI" id="CHEBI:456215"/>
        <dbReference type="EC" id="6.3.4.19"/>
    </reaction>
</comment>
<comment type="subcellular location">
    <subcellularLocation>
        <location evidence="1 8">Cytoplasm</location>
    </subcellularLocation>
</comment>
<dbReference type="InterPro" id="IPR011063">
    <property type="entry name" value="TilS/TtcA_N"/>
</dbReference>
<evidence type="ECO:0000313" key="11">
    <source>
        <dbReference type="Proteomes" id="UP000027980"/>
    </source>
</evidence>
<dbReference type="RefSeq" id="WP_038562383.1">
    <property type="nucleotide sequence ID" value="NZ_CP008876.1"/>
</dbReference>
<dbReference type="Gene3D" id="3.30.465.60">
    <property type="match status" value="1"/>
</dbReference>
<keyword evidence="2 8" id="KW-0963">Cytoplasm</keyword>
<evidence type="ECO:0000256" key="1">
    <source>
        <dbReference type="ARBA" id="ARBA00004496"/>
    </source>
</evidence>
<keyword evidence="5 8" id="KW-0547">Nucleotide-binding</keyword>
<dbReference type="NCBIfam" id="TIGR02432">
    <property type="entry name" value="lysidine_TilS_N"/>
    <property type="match status" value="1"/>
</dbReference>
<feature type="domain" description="Lysidine-tRNA(Ile) synthetase C-terminal" evidence="9">
    <location>
        <begin position="383"/>
        <end position="456"/>
    </location>
</feature>
<dbReference type="GO" id="GO:0005524">
    <property type="term" value="F:ATP binding"/>
    <property type="evidence" value="ECO:0007669"/>
    <property type="project" value="UniProtKB-UniRule"/>
</dbReference>
<dbReference type="GO" id="GO:0032267">
    <property type="term" value="F:tRNA(Ile)-lysidine synthase activity"/>
    <property type="evidence" value="ECO:0007669"/>
    <property type="project" value="UniProtKB-EC"/>
</dbReference>
<comment type="function">
    <text evidence="8">Ligates lysine onto the cytidine present at position 34 of the AUA codon-specific tRNA(Ile) that contains the anticodon CAU, in an ATP-dependent manner. Cytidine is converted to lysidine, thus changing the amino acid specificity of the tRNA from methionine to isoleucine.</text>
</comment>
<dbReference type="GO" id="GO:0005737">
    <property type="term" value="C:cytoplasm"/>
    <property type="evidence" value="ECO:0007669"/>
    <property type="project" value="UniProtKB-SubCell"/>
</dbReference>
<sequence>MEQTVTAFMDRHGLWKEGTTILVGVSGGPDSMALLHFLKEQSQRQNWHIIALSVDHGLRGEESRLDTVFVKETCENWGIVSETVTLDVPGWKKEHQQSTQVAAREMRYRYFEECMDRYEAEALFLAHHGDDQAETILMRLARGSNPAAVSGMDITRSFASGELIRPMLSCSKVQIQQYCEQHDIPYRIDPSNATEDYTRNFFRHRVLAPIKTEFPTFHQHAQRFSEALKADEAYLEGQAAEMFAEVVDYDAGKQAAAFEIDRFLTYPIALQRRVYHLILMYLYQALPVDLHHRHEAQFFELIASSKANSSLDFPAGLQLTKSYSRMTVSFCNEAKDLFHYTFHAPGSVTLPDGSLLTASFTPHSTENGSHVFVLPLADVTLPLQVRTRKNGDKMKLRGMRGTKKVKDIFIDEKIPAVKRRDWPIVEDATGTILWLIGLRKGETGRTTGESGSYLRLCYQAKKGEQTGGPSNA</sequence>
<dbReference type="PANTHER" id="PTHR43033">
    <property type="entry name" value="TRNA(ILE)-LYSIDINE SYNTHASE-RELATED"/>
    <property type="match status" value="1"/>
</dbReference>
<dbReference type="KEGG" id="tap:GZ22_11235"/>
<dbReference type="HAMAP" id="MF_01161">
    <property type="entry name" value="tRNA_Ile_lys_synt"/>
    <property type="match status" value="1"/>
</dbReference>
<dbReference type="HOGENOM" id="CLU_018869_0_1_9"/>
<comment type="similarity">
    <text evidence="8">Belongs to the tRNA(Ile)-lysidine synthase family.</text>
</comment>
<dbReference type="EC" id="6.3.4.19" evidence="8"/>
<evidence type="ECO:0000256" key="6">
    <source>
        <dbReference type="ARBA" id="ARBA00022840"/>
    </source>
</evidence>
<evidence type="ECO:0000256" key="2">
    <source>
        <dbReference type="ARBA" id="ARBA00022490"/>
    </source>
</evidence>
<evidence type="ECO:0000259" key="9">
    <source>
        <dbReference type="SMART" id="SM00977"/>
    </source>
</evidence>
<dbReference type="SUPFAM" id="SSF56037">
    <property type="entry name" value="PheT/TilS domain"/>
    <property type="match status" value="1"/>
</dbReference>
<comment type="domain">
    <text evidence="8">The N-terminal region contains the highly conserved SGGXDS motif, predicted to be a P-loop motif involved in ATP binding.</text>
</comment>